<protein>
    <submittedName>
        <fullName evidence="3">Acyltransferase family protein</fullName>
    </submittedName>
</protein>
<feature type="transmembrane region" description="Helical" evidence="1">
    <location>
        <begin position="320"/>
        <end position="343"/>
    </location>
</feature>
<keyword evidence="4" id="KW-1185">Reference proteome</keyword>
<proteinExistence type="predicted"/>
<reference evidence="3 4" key="1">
    <citation type="submission" date="2021-01" db="EMBL/GenBank/DDBJ databases">
        <title>Piscinibacter sp. Jin2 Genome sequencing and assembly.</title>
        <authorList>
            <person name="Kim I."/>
        </authorList>
    </citation>
    <scope>NUCLEOTIDE SEQUENCE [LARGE SCALE GENOMIC DNA]</scope>
    <source>
        <strain evidence="3 4">Jin2</strain>
    </source>
</reference>
<feature type="transmembrane region" description="Helical" evidence="1">
    <location>
        <begin position="96"/>
        <end position="117"/>
    </location>
</feature>
<evidence type="ECO:0000256" key="1">
    <source>
        <dbReference type="SAM" id="Phobius"/>
    </source>
</evidence>
<dbReference type="GO" id="GO:0016747">
    <property type="term" value="F:acyltransferase activity, transferring groups other than amino-acyl groups"/>
    <property type="evidence" value="ECO:0007669"/>
    <property type="project" value="InterPro"/>
</dbReference>
<comment type="caution">
    <text evidence="3">The sequence shown here is derived from an EMBL/GenBank/DDBJ whole genome shotgun (WGS) entry which is preliminary data.</text>
</comment>
<organism evidence="3 4">
    <name type="scientific">Aquariibacter lacus</name>
    <dbReference type="NCBI Taxonomy" id="2801332"/>
    <lineage>
        <taxon>Bacteria</taxon>
        <taxon>Pseudomonadati</taxon>
        <taxon>Pseudomonadota</taxon>
        <taxon>Betaproteobacteria</taxon>
        <taxon>Burkholderiales</taxon>
        <taxon>Sphaerotilaceae</taxon>
        <taxon>Aquariibacter</taxon>
    </lineage>
</organism>
<keyword evidence="3" id="KW-0808">Transferase</keyword>
<dbReference type="InterPro" id="IPR002656">
    <property type="entry name" value="Acyl_transf_3_dom"/>
</dbReference>
<keyword evidence="1" id="KW-0812">Transmembrane</keyword>
<feature type="transmembrane region" description="Helical" evidence="1">
    <location>
        <begin position="349"/>
        <end position="367"/>
    </location>
</feature>
<feature type="domain" description="Acyltransferase 3" evidence="2">
    <location>
        <begin position="15"/>
        <end position="362"/>
    </location>
</feature>
<feature type="transmembrane region" description="Helical" evidence="1">
    <location>
        <begin position="249"/>
        <end position="264"/>
    </location>
</feature>
<dbReference type="Proteomes" id="UP000643207">
    <property type="component" value="Unassembled WGS sequence"/>
</dbReference>
<evidence type="ECO:0000313" key="4">
    <source>
        <dbReference type="Proteomes" id="UP000643207"/>
    </source>
</evidence>
<feature type="transmembrane region" description="Helical" evidence="1">
    <location>
        <begin position="190"/>
        <end position="211"/>
    </location>
</feature>
<feature type="transmembrane region" description="Helical" evidence="1">
    <location>
        <begin position="217"/>
        <end position="237"/>
    </location>
</feature>
<keyword evidence="3" id="KW-0012">Acyltransferase</keyword>
<evidence type="ECO:0000259" key="2">
    <source>
        <dbReference type="Pfam" id="PF01757"/>
    </source>
</evidence>
<feature type="transmembrane region" description="Helical" evidence="1">
    <location>
        <begin position="270"/>
        <end position="290"/>
    </location>
</feature>
<sequence length="392" mass="41211">MRPAPAEAAARQPLIDALKVGAAQLIVLHHLAFYGPMSEHAAVLAPALLAWLGDPARQAVQVFLVVGGALAARGLAPGGRLAAGGPSLPRRLLLRYLRLGWPLAVTLMLALVCAALARRLADLDHVPDAAELGEILVHLLLLQDLLGVEALSAGVWYVAIDVQLYALLLAALGLGAKLDAAWAARAPAAAWRPATAPLLMAAGTLASLLVFNRDSDWDVAAPYFLGAYGLGVLAAWWGPGLRGSWRRQLGLGLLAGGVALALWLDFRSRLALAAAVALLLVLAPVLRLGLDRGRQRAGAGLAECGRLGARLRRWLAAQSGASYALFLVHYPVLMLVGAAFARWVPAQSAGLHALGLLAAWGLSLALAPRFHRQVEQPGLRWIGRHLAATRAA</sequence>
<dbReference type="RefSeq" id="WP_201827194.1">
    <property type="nucleotide sequence ID" value="NZ_JAERRA010000002.1"/>
</dbReference>
<dbReference type="AlphaFoldDB" id="A0A9X0XIJ5"/>
<feature type="transmembrane region" description="Helical" evidence="1">
    <location>
        <begin position="155"/>
        <end position="178"/>
    </location>
</feature>
<keyword evidence="1" id="KW-1133">Transmembrane helix</keyword>
<dbReference type="EMBL" id="JAERRA010000002">
    <property type="protein sequence ID" value="MBL0720613.1"/>
    <property type="molecule type" value="Genomic_DNA"/>
</dbReference>
<keyword evidence="1" id="KW-0472">Membrane</keyword>
<dbReference type="Pfam" id="PF01757">
    <property type="entry name" value="Acyl_transf_3"/>
    <property type="match status" value="1"/>
</dbReference>
<evidence type="ECO:0000313" key="3">
    <source>
        <dbReference type="EMBL" id="MBL0720613.1"/>
    </source>
</evidence>
<name>A0A9X0XIJ5_9BURK</name>
<accession>A0A9X0XIJ5</accession>
<gene>
    <name evidence="3" type="ORF">JI742_12030</name>
</gene>